<evidence type="ECO:0000313" key="2">
    <source>
        <dbReference type="Proteomes" id="UP000011115"/>
    </source>
</evidence>
<dbReference type="AlphaFoldDB" id="M1E114"/>
<dbReference type="HOGENOM" id="CLU_1963466_0_0_1"/>
<keyword evidence="2" id="KW-1185">Reference proteome</keyword>
<dbReference type="Proteomes" id="UP000011115">
    <property type="component" value="Unassembled WGS sequence"/>
</dbReference>
<reference evidence="1" key="2">
    <citation type="submission" date="2015-06" db="UniProtKB">
        <authorList>
            <consortium name="EnsemblPlants"/>
        </authorList>
    </citation>
    <scope>IDENTIFICATION</scope>
    <source>
        <strain evidence="1">DM1-3 516 R44</strain>
    </source>
</reference>
<name>M1E114_SOLTU</name>
<dbReference type="Gramene" id="PGSC0003DMT400097619">
    <property type="protein sequence ID" value="PGSC0003DMT400097619"/>
    <property type="gene ID" value="PGSC0003DMG400047190"/>
</dbReference>
<accession>M1E114</accession>
<dbReference type="EnsemblPlants" id="PGSC0003DMT400097619">
    <property type="protein sequence ID" value="PGSC0003DMT400097619"/>
    <property type="gene ID" value="PGSC0003DMG400047190"/>
</dbReference>
<protein>
    <submittedName>
        <fullName evidence="1">Uncharacterized protein</fullName>
    </submittedName>
</protein>
<proteinExistence type="predicted"/>
<organism evidence="1 2">
    <name type="scientific">Solanum tuberosum</name>
    <name type="common">Potato</name>
    <dbReference type="NCBI Taxonomy" id="4113"/>
    <lineage>
        <taxon>Eukaryota</taxon>
        <taxon>Viridiplantae</taxon>
        <taxon>Streptophyta</taxon>
        <taxon>Embryophyta</taxon>
        <taxon>Tracheophyta</taxon>
        <taxon>Spermatophyta</taxon>
        <taxon>Magnoliopsida</taxon>
        <taxon>eudicotyledons</taxon>
        <taxon>Gunneridae</taxon>
        <taxon>Pentapetalae</taxon>
        <taxon>asterids</taxon>
        <taxon>lamiids</taxon>
        <taxon>Solanales</taxon>
        <taxon>Solanaceae</taxon>
        <taxon>Solanoideae</taxon>
        <taxon>Solaneae</taxon>
        <taxon>Solanum</taxon>
    </lineage>
</organism>
<dbReference type="PaxDb" id="4113-PGSC0003DMT400097619"/>
<evidence type="ECO:0000313" key="1">
    <source>
        <dbReference type="EnsemblPlants" id="PGSC0003DMT400097619"/>
    </source>
</evidence>
<reference evidence="2" key="1">
    <citation type="journal article" date="2011" name="Nature">
        <title>Genome sequence and analysis of the tuber crop potato.</title>
        <authorList>
            <consortium name="The Potato Genome Sequencing Consortium"/>
        </authorList>
    </citation>
    <scope>NUCLEOTIDE SEQUENCE [LARGE SCALE GENOMIC DNA]</scope>
    <source>
        <strain evidence="2">cv. DM1-3 516 R44</strain>
    </source>
</reference>
<dbReference type="InParanoid" id="M1E114"/>
<sequence>MNFEEHCCLFLKETAASFSSFHSNLDDFWTMRVLGPTADRIGRPWVGFETTISWTPMTGPNLWTVCQTTDYRWLPLVLATGPGKAMIYQISNLSRSMDVRAVRVEKYLAKTIDKAIEDALAPLRVRLT</sequence>